<dbReference type="InterPro" id="IPR001242">
    <property type="entry name" value="Condensation_dom"/>
</dbReference>
<dbReference type="AlphaFoldDB" id="A0A1D7VLM4"/>
<dbReference type="InterPro" id="IPR010071">
    <property type="entry name" value="AA_adenyl_dom"/>
</dbReference>
<dbReference type="GO" id="GO:0043041">
    <property type="term" value="P:amino acid activation for nonribosomal peptide biosynthetic process"/>
    <property type="evidence" value="ECO:0007669"/>
    <property type="project" value="TreeGrafter"/>
</dbReference>
<dbReference type="PROSITE" id="PS50075">
    <property type="entry name" value="CARRIER"/>
    <property type="match status" value="1"/>
</dbReference>
<dbReference type="CDD" id="cd05930">
    <property type="entry name" value="A_NRPS"/>
    <property type="match status" value="1"/>
</dbReference>
<dbReference type="InterPro" id="IPR009081">
    <property type="entry name" value="PP-bd_ACP"/>
</dbReference>
<dbReference type="Gene3D" id="1.10.1200.10">
    <property type="entry name" value="ACP-like"/>
    <property type="match status" value="1"/>
</dbReference>
<keyword evidence="7" id="KW-1185">Reference proteome</keyword>
<comment type="cofactor">
    <cofactor evidence="1">
        <name>pantetheine 4'-phosphate</name>
        <dbReference type="ChEBI" id="CHEBI:47942"/>
    </cofactor>
</comment>
<evidence type="ECO:0000256" key="3">
    <source>
        <dbReference type="ARBA" id="ARBA00022553"/>
    </source>
</evidence>
<dbReference type="SUPFAM" id="SSF52777">
    <property type="entry name" value="CoA-dependent acyltransferases"/>
    <property type="match status" value="2"/>
</dbReference>
<dbReference type="Pfam" id="PF00668">
    <property type="entry name" value="Condensation"/>
    <property type="match status" value="1"/>
</dbReference>
<dbReference type="KEGG" id="slc:SL103_16505"/>
<keyword evidence="2" id="KW-0596">Phosphopantetheine</keyword>
<evidence type="ECO:0000256" key="1">
    <source>
        <dbReference type="ARBA" id="ARBA00001957"/>
    </source>
</evidence>
<dbReference type="GO" id="GO:0017000">
    <property type="term" value="P:antibiotic biosynthetic process"/>
    <property type="evidence" value="ECO:0007669"/>
    <property type="project" value="UniProtKB-ARBA"/>
</dbReference>
<gene>
    <name evidence="6" type="ORF">SL103_16505</name>
</gene>
<evidence type="ECO:0000259" key="5">
    <source>
        <dbReference type="PROSITE" id="PS50075"/>
    </source>
</evidence>
<keyword evidence="3" id="KW-0597">Phosphoprotein</keyword>
<dbReference type="InterPro" id="IPR025110">
    <property type="entry name" value="AMP-bd_C"/>
</dbReference>
<protein>
    <recommendedName>
        <fullName evidence="5">Carrier domain-containing protein</fullName>
    </recommendedName>
</protein>
<dbReference type="Pfam" id="PF00550">
    <property type="entry name" value="PP-binding"/>
    <property type="match status" value="1"/>
</dbReference>
<dbReference type="SUPFAM" id="SSF56801">
    <property type="entry name" value="Acetyl-CoA synthetase-like"/>
    <property type="match status" value="1"/>
</dbReference>
<dbReference type="GO" id="GO:0031177">
    <property type="term" value="F:phosphopantetheine binding"/>
    <property type="evidence" value="ECO:0007669"/>
    <property type="project" value="InterPro"/>
</dbReference>
<dbReference type="InterPro" id="IPR000873">
    <property type="entry name" value="AMP-dep_synth/lig_dom"/>
</dbReference>
<dbReference type="InterPro" id="IPR023213">
    <property type="entry name" value="CAT-like_dom_sf"/>
</dbReference>
<dbReference type="GO" id="GO:0044550">
    <property type="term" value="P:secondary metabolite biosynthetic process"/>
    <property type="evidence" value="ECO:0007669"/>
    <property type="project" value="TreeGrafter"/>
</dbReference>
<dbReference type="NCBIfam" id="TIGR01733">
    <property type="entry name" value="AA-adenyl-dom"/>
    <property type="match status" value="1"/>
</dbReference>
<evidence type="ECO:0000256" key="4">
    <source>
        <dbReference type="SAM" id="MobiDB-lite"/>
    </source>
</evidence>
<evidence type="ECO:0000256" key="2">
    <source>
        <dbReference type="ARBA" id="ARBA00022450"/>
    </source>
</evidence>
<dbReference type="SMART" id="SM00823">
    <property type="entry name" value="PKS_PP"/>
    <property type="match status" value="1"/>
</dbReference>
<dbReference type="GO" id="GO:0003824">
    <property type="term" value="F:catalytic activity"/>
    <property type="evidence" value="ECO:0007669"/>
    <property type="project" value="InterPro"/>
</dbReference>
<dbReference type="Pfam" id="PF00501">
    <property type="entry name" value="AMP-binding"/>
    <property type="match status" value="1"/>
</dbReference>
<dbReference type="RefSeq" id="WP_069569791.1">
    <property type="nucleotide sequence ID" value="NZ_CP017157.1"/>
</dbReference>
<dbReference type="InterPro" id="IPR020845">
    <property type="entry name" value="AMP-binding_CS"/>
</dbReference>
<dbReference type="Gene3D" id="3.40.50.12780">
    <property type="entry name" value="N-terminal domain of ligase-like"/>
    <property type="match status" value="1"/>
</dbReference>
<accession>A0A1D7VLM4</accession>
<dbReference type="Gene3D" id="3.30.300.30">
    <property type="match status" value="1"/>
</dbReference>
<reference evidence="6 7" key="1">
    <citation type="submission" date="2016-09" db="EMBL/GenBank/DDBJ databases">
        <title>Complete genome sequencing of Streptomyces lydicus 103 and metabolic pathways analysis of antibiotic biosynthesis.</title>
        <authorList>
            <person name="Jia N."/>
            <person name="Ding M.-Z."/>
            <person name="Gao F."/>
            <person name="Yuan Y.-J."/>
        </authorList>
    </citation>
    <scope>NUCLEOTIDE SEQUENCE [LARGE SCALE GENOMIC DNA]</scope>
    <source>
        <strain evidence="6 7">103</strain>
    </source>
</reference>
<feature type="domain" description="Carrier" evidence="5">
    <location>
        <begin position="943"/>
        <end position="1017"/>
    </location>
</feature>
<proteinExistence type="predicted"/>
<dbReference type="SUPFAM" id="SSF47336">
    <property type="entry name" value="ACP-like"/>
    <property type="match status" value="1"/>
</dbReference>
<feature type="region of interest" description="Disordered" evidence="4">
    <location>
        <begin position="927"/>
        <end position="946"/>
    </location>
</feature>
<evidence type="ECO:0000313" key="6">
    <source>
        <dbReference type="EMBL" id="AOP47647.1"/>
    </source>
</evidence>
<evidence type="ECO:0000313" key="7">
    <source>
        <dbReference type="Proteomes" id="UP000094094"/>
    </source>
</evidence>
<organism evidence="6 7">
    <name type="scientific">Streptomyces lydicus</name>
    <dbReference type="NCBI Taxonomy" id="47763"/>
    <lineage>
        <taxon>Bacteria</taxon>
        <taxon>Bacillati</taxon>
        <taxon>Actinomycetota</taxon>
        <taxon>Actinomycetes</taxon>
        <taxon>Kitasatosporales</taxon>
        <taxon>Streptomycetaceae</taxon>
        <taxon>Streptomyces</taxon>
    </lineage>
</organism>
<dbReference type="InterPro" id="IPR036736">
    <property type="entry name" value="ACP-like_sf"/>
</dbReference>
<dbReference type="InterPro" id="IPR020806">
    <property type="entry name" value="PKS_PP-bd"/>
</dbReference>
<dbReference type="InterPro" id="IPR042099">
    <property type="entry name" value="ANL_N_sf"/>
</dbReference>
<dbReference type="GO" id="GO:0005737">
    <property type="term" value="C:cytoplasm"/>
    <property type="evidence" value="ECO:0007669"/>
    <property type="project" value="TreeGrafter"/>
</dbReference>
<dbReference type="PANTHER" id="PTHR45527:SF1">
    <property type="entry name" value="FATTY ACID SYNTHASE"/>
    <property type="match status" value="1"/>
</dbReference>
<dbReference type="EMBL" id="CP017157">
    <property type="protein sequence ID" value="AOP47647.1"/>
    <property type="molecule type" value="Genomic_DNA"/>
</dbReference>
<dbReference type="PROSITE" id="PS00455">
    <property type="entry name" value="AMP_BINDING"/>
    <property type="match status" value="1"/>
</dbReference>
<dbReference type="Gene3D" id="3.30.559.30">
    <property type="entry name" value="Nonribosomal peptide synthetase, condensation domain"/>
    <property type="match status" value="1"/>
</dbReference>
<dbReference type="GO" id="GO:0008610">
    <property type="term" value="P:lipid biosynthetic process"/>
    <property type="evidence" value="ECO:0007669"/>
    <property type="project" value="UniProtKB-ARBA"/>
</dbReference>
<dbReference type="OrthoDB" id="3895822at2"/>
<dbReference type="Proteomes" id="UP000094094">
    <property type="component" value="Chromosome"/>
</dbReference>
<feature type="region of interest" description="Disordered" evidence="4">
    <location>
        <begin position="1015"/>
        <end position="1051"/>
    </location>
</feature>
<name>A0A1D7VLM4_9ACTN</name>
<dbReference type="Gene3D" id="3.30.559.10">
    <property type="entry name" value="Chloramphenicol acetyltransferase-like domain"/>
    <property type="match status" value="1"/>
</dbReference>
<dbReference type="InterPro" id="IPR045851">
    <property type="entry name" value="AMP-bd_C_sf"/>
</dbReference>
<dbReference type="Pfam" id="PF13193">
    <property type="entry name" value="AMP-binding_C"/>
    <property type="match status" value="1"/>
</dbReference>
<dbReference type="PANTHER" id="PTHR45527">
    <property type="entry name" value="NONRIBOSOMAL PEPTIDE SYNTHETASE"/>
    <property type="match status" value="1"/>
</dbReference>
<sequence>MTSIDDPGNTVRPADSGQTRFFLLDQQGGRATTLLQHIRIDGPVDLERMAAAARAVCAAQPALRTSLHPTAEGLAQRTHPVTDVDVRTGRADDEGALGGWIDEARAPFPHGAGPLCRIRLVGAPGGAHCLVGVHHAVFDEDSAAILLRQLAHAYTEGPEALPVAATHRPPQRPERRAALHAFWADHLAGAPADTALPALATEPGAGHGAVSLPLDAELTAALHRQARESGATPFAQLLAAVAVVVGWYSDSEDIVLATVATTRAAADDDVIGCLQNTLPVRLPLHGADTGTVLDRTVDALFDALDHCDLPLEDILTASGTPRRPGRTPLTQIICTQATAPAPLTTGDLRWQLVPADEVRSEYGLSVTLQQESSAALALTVGYDRAALPAASARRFAEHLAGALAAFGTAPAVPLTALRLYDPVAPASAPTGAADTGPAVPELIAGHARRTPDAVALIAGTERVSYAELDRRVGELAAALIEAGVRPGDRVGVCLPRTADLLVALVAAWRAGAAYLPLDPGYPEGRLRLMVEDARPSVVIGDAPAARLLAATGVRLVAPDAVAGRAPGRWPVPAPQDPAYVIHTSGSTGRPKGVIVRHENLAALFAAFARELPEPPQVSVAGASISFDISVLELFWPLATGRTVLLTSHRQVADAEVPRGALYQCTPTMARILADDPAGRRLLGGLAVLFVGGEPLARDLADRLTDLVPGPVFNCYGPTETTVWSTVWRVRPQVPVHIGRPLAGEECRVVDAHGRPLPPGVPGRLLILGAGVGSGYWQRPDLTAERFAPYDGRSSYDTGDLAVLDPEEGLRFLGRADTQVKILGQRIELDEIETVLRTHPAVQEAAVTVTGDGTAVTACLIPTDPAGAPGTGGPAPAPAELAEALRRHAAVSLVPAMIPAGWLLVEALPQLPNGKLDRAAVAQWAAGAPPAAPAPAPAEPSAGPLSDRATEVVRRAWEHVLGAPVHGLDTHFFDLGGTSGQIVRVLALLQNPYPQLTTADLFRYTTVRAIARHVDATGEDGGGAPGGSRPVVRAAARTQALSGWRRRTERSR</sequence>